<dbReference type="AlphaFoldDB" id="A0A0J6IN38"/>
<dbReference type="OrthoDB" id="7068897at2"/>
<reference evidence="2 3" key="1">
    <citation type="submission" date="2015-02" db="EMBL/GenBank/DDBJ databases">
        <title>Pseudomonas helleri sp. nov. and Pseudomonas weihenstephanensis sp. nov., isolated from raw cows milk.</title>
        <authorList>
            <person name="von Neubeck M."/>
            <person name="Huptas C."/>
            <person name="Wenning M."/>
            <person name="Scherer S."/>
        </authorList>
    </citation>
    <scope>NUCLEOTIDE SEQUENCE [LARGE SCALE GENOMIC DNA]</scope>
    <source>
        <strain evidence="2 3">DSM 29166</strain>
    </source>
</reference>
<evidence type="ECO:0008006" key="4">
    <source>
        <dbReference type="Google" id="ProtNLM"/>
    </source>
</evidence>
<accession>A0A0J6IN38</accession>
<organism evidence="2 3">
    <name type="scientific">Pseudomonas weihenstephanensis</name>
    <dbReference type="NCBI Taxonomy" id="1608994"/>
    <lineage>
        <taxon>Bacteria</taxon>
        <taxon>Pseudomonadati</taxon>
        <taxon>Pseudomonadota</taxon>
        <taxon>Gammaproteobacteria</taxon>
        <taxon>Pseudomonadales</taxon>
        <taxon>Pseudomonadaceae</taxon>
        <taxon>Pseudomonas</taxon>
    </lineage>
</organism>
<dbReference type="Pfam" id="PF12266">
    <property type="entry name" value="DUF3613"/>
    <property type="match status" value="1"/>
</dbReference>
<evidence type="ECO:0000313" key="3">
    <source>
        <dbReference type="Proteomes" id="UP000036325"/>
    </source>
</evidence>
<protein>
    <recommendedName>
        <fullName evidence="4">DUF3613 domain-containing protein</fullName>
    </recommendedName>
</protein>
<keyword evidence="1" id="KW-0732">Signal</keyword>
<sequence>MPLTVRMGLLLAVMPMSVWAIEPGPSSSYQQETENWLQLQVSGKAQSAVPQTVTPQEREQSLQRLLKSYEHEIPEYYKQESSGGSGTSN</sequence>
<comment type="caution">
    <text evidence="2">The sequence shown here is derived from an EMBL/GenBank/DDBJ whole genome shotgun (WGS) entry which is preliminary data.</text>
</comment>
<dbReference type="RefSeq" id="WP_048364339.1">
    <property type="nucleotide sequence ID" value="NZ_JYLF01000004.1"/>
</dbReference>
<evidence type="ECO:0000256" key="1">
    <source>
        <dbReference type="SAM" id="SignalP"/>
    </source>
</evidence>
<gene>
    <name evidence="2" type="ORF">TU86_10940</name>
</gene>
<evidence type="ECO:0000313" key="2">
    <source>
        <dbReference type="EMBL" id="KMN13429.1"/>
    </source>
</evidence>
<dbReference type="PATRIC" id="fig|1608994.3.peg.2817"/>
<name>A0A0J6IN38_9PSED</name>
<dbReference type="Proteomes" id="UP000036325">
    <property type="component" value="Unassembled WGS sequence"/>
</dbReference>
<feature type="signal peptide" evidence="1">
    <location>
        <begin position="1"/>
        <end position="20"/>
    </location>
</feature>
<proteinExistence type="predicted"/>
<feature type="chain" id="PRO_5005274620" description="DUF3613 domain-containing protein" evidence="1">
    <location>
        <begin position="21"/>
        <end position="89"/>
    </location>
</feature>
<dbReference type="STRING" id="1608994.TU86_10940"/>
<dbReference type="InterPro" id="IPR022053">
    <property type="entry name" value="DUF3613"/>
</dbReference>
<dbReference type="EMBL" id="JYLF01000004">
    <property type="protein sequence ID" value="KMN13429.1"/>
    <property type="molecule type" value="Genomic_DNA"/>
</dbReference>